<dbReference type="RefSeq" id="WP_204430863.1">
    <property type="nucleotide sequence ID" value="NZ_JANRHJ010000022.1"/>
</dbReference>
<evidence type="ECO:0000313" key="2">
    <source>
        <dbReference type="EMBL" id="MCR8875195.1"/>
    </source>
</evidence>
<protein>
    <submittedName>
        <fullName evidence="2">Uncharacterized protein</fullName>
    </submittedName>
</protein>
<keyword evidence="1" id="KW-0472">Membrane</keyword>
<dbReference type="AlphaFoldDB" id="A0AAW5N9P6"/>
<evidence type="ECO:0000313" key="3">
    <source>
        <dbReference type="Proteomes" id="UP001204579"/>
    </source>
</evidence>
<organism evidence="2 3">
    <name type="scientific">Phocaeicola barnesiae</name>
    <dbReference type="NCBI Taxonomy" id="376804"/>
    <lineage>
        <taxon>Bacteria</taxon>
        <taxon>Pseudomonadati</taxon>
        <taxon>Bacteroidota</taxon>
        <taxon>Bacteroidia</taxon>
        <taxon>Bacteroidales</taxon>
        <taxon>Bacteroidaceae</taxon>
        <taxon>Phocaeicola</taxon>
    </lineage>
</organism>
<keyword evidence="1" id="KW-1133">Transmembrane helix</keyword>
<comment type="caution">
    <text evidence="2">The sequence shown here is derived from an EMBL/GenBank/DDBJ whole genome shotgun (WGS) entry which is preliminary data.</text>
</comment>
<keyword evidence="1" id="KW-0812">Transmembrane</keyword>
<proteinExistence type="predicted"/>
<dbReference type="EMBL" id="JANRHJ010000022">
    <property type="protein sequence ID" value="MCR8875195.1"/>
    <property type="molecule type" value="Genomic_DNA"/>
</dbReference>
<evidence type="ECO:0000256" key="1">
    <source>
        <dbReference type="SAM" id="Phobius"/>
    </source>
</evidence>
<dbReference type="Proteomes" id="UP001204579">
    <property type="component" value="Unassembled WGS sequence"/>
</dbReference>
<feature type="transmembrane region" description="Helical" evidence="1">
    <location>
        <begin position="6"/>
        <end position="24"/>
    </location>
</feature>
<gene>
    <name evidence="2" type="ORF">NW209_14485</name>
</gene>
<sequence>MTSSFMTVVLIILAIQIAMLCSFIRVEIVAKAGKVTKFHWKYKILTGKRPKSIVCGGKPVDVSGYKALYVYGNSMKDYDIHNGQEVFVKELDERAKEDIRDFPVLAFHIYNTLCQSPYKLRKFVSYIDLSHVDWNEIYREFHRRIRVPKAQFIEECEKKQDKERQNEVPRYILSETYDEDSGTYHYSLHPVGSLYGIVKYVI</sequence>
<name>A0AAW5N9P6_9BACT</name>
<keyword evidence="3" id="KW-1185">Reference proteome</keyword>
<reference evidence="2 3" key="1">
    <citation type="submission" date="2022-08" db="EMBL/GenBank/DDBJ databases">
        <authorList>
            <person name="Zeman M."/>
            <person name="Kubasova T."/>
        </authorList>
    </citation>
    <scope>NUCLEOTIDE SEQUENCE [LARGE SCALE GENOMIC DNA]</scope>
    <source>
        <strain evidence="2 3">ET62</strain>
    </source>
</reference>
<accession>A0AAW5N9P6</accession>